<dbReference type="EMBL" id="LOTQ01000028">
    <property type="protein sequence ID" value="KVA05762.1"/>
    <property type="molecule type" value="Genomic_DNA"/>
</dbReference>
<comment type="caution">
    <text evidence="2">The sequence shown here is derived from an EMBL/GenBank/DDBJ whole genome shotgun (WGS) entry which is preliminary data.</text>
</comment>
<dbReference type="Proteomes" id="UP000056450">
    <property type="component" value="Unassembled WGS sequence"/>
</dbReference>
<name>A0AAP1C7I4_9BURK</name>
<evidence type="ECO:0000256" key="1">
    <source>
        <dbReference type="SAM" id="MobiDB-lite"/>
    </source>
</evidence>
<gene>
    <name evidence="2" type="ORF">WI41_17645</name>
</gene>
<feature type="region of interest" description="Disordered" evidence="1">
    <location>
        <begin position="1"/>
        <end position="29"/>
    </location>
</feature>
<sequence>MVVAVEETATAEGKSATGEARARRRSSTSGARVVMAGVAALGMLPTLSGAQIVPTPGTSTQVIRTPNGAGAAVGGESGAFSGYNVDRFNRQLHEDGKAKEQTLAKKLAAESDGKYTMQQIQEQMAQMDLVMSDGGVLPGNVRVASGQMPQDGTEWTRYGVNKAGQTVWTQSLGPGDPDLQAYIAKGAQGSGFSYQATTTGKNPALVRAPDFVNFQIDYFVGSVWGTFTRDGNAFFGGGLNMRLPNPVGAGVNISAGYLNTSTVRPGQTNNFAGEYAGGGSALYGGLGGGVMVSPGNGTATVVGFGAGVNVGKTNNPASVGWGFSVDQGKTGISW</sequence>
<accession>A0AAP1C7I4</accession>
<evidence type="ECO:0000313" key="2">
    <source>
        <dbReference type="EMBL" id="KVA05762.1"/>
    </source>
</evidence>
<reference evidence="2 3" key="1">
    <citation type="submission" date="2015-11" db="EMBL/GenBank/DDBJ databases">
        <title>Expanding the genomic diversity of Burkholderia species for the development of highly accurate diagnostics.</title>
        <authorList>
            <person name="Sahl J."/>
            <person name="Keim P."/>
            <person name="Wagner D."/>
        </authorList>
    </citation>
    <scope>NUCLEOTIDE SEQUENCE [LARGE SCALE GENOMIC DNA]</scope>
    <source>
        <strain evidence="2 3">RF32-BP12</strain>
    </source>
</reference>
<dbReference type="AlphaFoldDB" id="A0AAP1C7I4"/>
<protein>
    <submittedName>
        <fullName evidence="2">Uncharacterized protein</fullName>
    </submittedName>
</protein>
<evidence type="ECO:0000313" key="3">
    <source>
        <dbReference type="Proteomes" id="UP000056450"/>
    </source>
</evidence>
<proteinExistence type="predicted"/>
<organism evidence="2 3">
    <name type="scientific">Burkholderia latens</name>
    <dbReference type="NCBI Taxonomy" id="488446"/>
    <lineage>
        <taxon>Bacteria</taxon>
        <taxon>Pseudomonadati</taxon>
        <taxon>Pseudomonadota</taxon>
        <taxon>Betaproteobacteria</taxon>
        <taxon>Burkholderiales</taxon>
        <taxon>Burkholderiaceae</taxon>
        <taxon>Burkholderia</taxon>
        <taxon>Burkholderia cepacia complex</taxon>
    </lineage>
</organism>